<dbReference type="EMBL" id="CADIKK010000034">
    <property type="protein sequence ID" value="CAB3802899.1"/>
    <property type="molecule type" value="Genomic_DNA"/>
</dbReference>
<organism evidence="1 2">
    <name type="scientific">Paraburkholderia ultramafica</name>
    <dbReference type="NCBI Taxonomy" id="1544867"/>
    <lineage>
        <taxon>Bacteria</taxon>
        <taxon>Pseudomonadati</taxon>
        <taxon>Pseudomonadota</taxon>
        <taxon>Betaproteobacteria</taxon>
        <taxon>Burkholderiales</taxon>
        <taxon>Burkholderiaceae</taxon>
        <taxon>Paraburkholderia</taxon>
    </lineage>
</organism>
<evidence type="ECO:0000313" key="1">
    <source>
        <dbReference type="EMBL" id="CAB3802899.1"/>
    </source>
</evidence>
<keyword evidence="2" id="KW-1185">Reference proteome</keyword>
<gene>
    <name evidence="1" type="ORF">LMG28614_05697</name>
</gene>
<evidence type="ECO:0000313" key="2">
    <source>
        <dbReference type="Proteomes" id="UP000494365"/>
    </source>
</evidence>
<dbReference type="Proteomes" id="UP000494365">
    <property type="component" value="Unassembled WGS sequence"/>
</dbReference>
<protein>
    <submittedName>
        <fullName evidence="1">Uncharacterized protein</fullName>
    </submittedName>
</protein>
<sequence>MDCLDLELMRLRAAVTANSADAGVWRWYADLMEDNRLRCTKTIRGWMIEIDGACAVQDRSFDCAIRRAYYAFPDINCNPGNFSSKRQGRSD</sequence>
<name>A0A6S7BJT3_9BURK</name>
<proteinExistence type="predicted"/>
<accession>A0A6S7BJT3</accession>
<dbReference type="AlphaFoldDB" id="A0A6S7BJT3"/>
<reference evidence="1 2" key="1">
    <citation type="submission" date="2020-04" db="EMBL/GenBank/DDBJ databases">
        <authorList>
            <person name="De Canck E."/>
        </authorList>
    </citation>
    <scope>NUCLEOTIDE SEQUENCE [LARGE SCALE GENOMIC DNA]</scope>
    <source>
        <strain evidence="1 2">LMG 28614</strain>
    </source>
</reference>